<dbReference type="Pfam" id="PF03171">
    <property type="entry name" value="2OG-FeII_Oxy"/>
    <property type="match status" value="1"/>
</dbReference>
<evidence type="ECO:0000256" key="4">
    <source>
        <dbReference type="RuleBase" id="RU003682"/>
    </source>
</evidence>
<accession>A0AAV1D9J9</accession>
<feature type="domain" description="Fe2OG dioxygenase" evidence="5">
    <location>
        <begin position="225"/>
        <end position="332"/>
    </location>
</feature>
<evidence type="ECO:0000313" key="7">
    <source>
        <dbReference type="Proteomes" id="UP001161247"/>
    </source>
</evidence>
<dbReference type="InterPro" id="IPR044861">
    <property type="entry name" value="IPNS-like_FE2OG_OXY"/>
</dbReference>
<dbReference type="InterPro" id="IPR027443">
    <property type="entry name" value="IPNS-like_sf"/>
</dbReference>
<proteinExistence type="inferred from homology"/>
<keyword evidence="3 4" id="KW-0408">Iron</keyword>
<dbReference type="Pfam" id="PF14226">
    <property type="entry name" value="DIOX_N"/>
    <property type="match status" value="1"/>
</dbReference>
<dbReference type="SUPFAM" id="SSF51197">
    <property type="entry name" value="Clavaminate synthase-like"/>
    <property type="match status" value="1"/>
</dbReference>
<evidence type="ECO:0000259" key="5">
    <source>
        <dbReference type="PROSITE" id="PS51471"/>
    </source>
</evidence>
<dbReference type="Gene3D" id="2.60.120.330">
    <property type="entry name" value="B-lactam Antibiotic, Isopenicillin N Synthase, Chain"/>
    <property type="match status" value="1"/>
</dbReference>
<evidence type="ECO:0000256" key="1">
    <source>
        <dbReference type="ARBA" id="ARBA00008056"/>
    </source>
</evidence>
<name>A0AAV1D9J9_OLDCO</name>
<protein>
    <submittedName>
        <fullName evidence="6">OLC1v1002888C1</fullName>
    </submittedName>
</protein>
<evidence type="ECO:0000313" key="6">
    <source>
        <dbReference type="EMBL" id="CAI9104253.1"/>
    </source>
</evidence>
<dbReference type="GO" id="GO:0002238">
    <property type="term" value="P:response to molecule of fungal origin"/>
    <property type="evidence" value="ECO:0007669"/>
    <property type="project" value="UniProtKB-ARBA"/>
</dbReference>
<evidence type="ECO:0000256" key="2">
    <source>
        <dbReference type="ARBA" id="ARBA00022723"/>
    </source>
</evidence>
<dbReference type="GO" id="GO:0046872">
    <property type="term" value="F:metal ion binding"/>
    <property type="evidence" value="ECO:0007669"/>
    <property type="project" value="UniProtKB-KW"/>
</dbReference>
<dbReference type="EMBL" id="OX459121">
    <property type="protein sequence ID" value="CAI9104253.1"/>
    <property type="molecule type" value="Genomic_DNA"/>
</dbReference>
<sequence length="380" mass="43132">MEKIDQIPHHEAKLVDQNGMSRIIRVPIVQELARRGLDFLPERFIRVSPGNEIATPSAHDSGEACHPIPIIDMIKLRSEGEELSKLARASKECGMFLVKNHGIQSEVLSGVRTAVKGFFGLSFEEKRASVGSYSSTDNVGYGRNFVKSEDQRLDWIDRLTMKAAPKDATLGLRVWPQNPPNFREAIEKYVECARKICDELLEALGESLTPPEKNVFLKYFEEERSEINARVNYYPPCPRPDLAMGINQHTDASALTVLIQFENSGGLQVFKEDEMKWFRVEWPVDDGEELLLLVNFGDLMEIMSNGCFKSSWHRAVTQKDVERFSVALFYNPPAETEIEPIESKQIDGVSYKKVVVGDYIKHFYDVNPTDTKEAIKFALL</sequence>
<keyword evidence="2 4" id="KW-0479">Metal-binding</keyword>
<dbReference type="GO" id="GO:0016706">
    <property type="term" value="F:2-oxoglutarate-dependent dioxygenase activity"/>
    <property type="evidence" value="ECO:0007669"/>
    <property type="project" value="UniProtKB-ARBA"/>
</dbReference>
<gene>
    <name evidence="6" type="ORF">OLC1_LOCUS13216</name>
</gene>
<dbReference type="PANTHER" id="PTHR47991">
    <property type="entry name" value="OXOGLUTARATE/IRON-DEPENDENT DIOXYGENASE"/>
    <property type="match status" value="1"/>
</dbReference>
<reference evidence="6" key="1">
    <citation type="submission" date="2023-03" db="EMBL/GenBank/DDBJ databases">
        <authorList>
            <person name="Julca I."/>
        </authorList>
    </citation>
    <scope>NUCLEOTIDE SEQUENCE</scope>
</reference>
<organism evidence="6 7">
    <name type="scientific">Oldenlandia corymbosa var. corymbosa</name>
    <dbReference type="NCBI Taxonomy" id="529605"/>
    <lineage>
        <taxon>Eukaryota</taxon>
        <taxon>Viridiplantae</taxon>
        <taxon>Streptophyta</taxon>
        <taxon>Embryophyta</taxon>
        <taxon>Tracheophyta</taxon>
        <taxon>Spermatophyta</taxon>
        <taxon>Magnoliopsida</taxon>
        <taxon>eudicotyledons</taxon>
        <taxon>Gunneridae</taxon>
        <taxon>Pentapetalae</taxon>
        <taxon>asterids</taxon>
        <taxon>lamiids</taxon>
        <taxon>Gentianales</taxon>
        <taxon>Rubiaceae</taxon>
        <taxon>Rubioideae</taxon>
        <taxon>Spermacoceae</taxon>
        <taxon>Hedyotis-Oldenlandia complex</taxon>
        <taxon>Oldenlandia</taxon>
    </lineage>
</organism>
<dbReference type="Proteomes" id="UP001161247">
    <property type="component" value="Chromosome 4"/>
</dbReference>
<comment type="similarity">
    <text evidence="1 4">Belongs to the iron/ascorbate-dependent oxidoreductase family.</text>
</comment>
<keyword evidence="7" id="KW-1185">Reference proteome</keyword>
<dbReference type="PROSITE" id="PS51471">
    <property type="entry name" value="FE2OG_OXY"/>
    <property type="match status" value="1"/>
</dbReference>
<dbReference type="InterPro" id="IPR050295">
    <property type="entry name" value="Plant_2OG-oxidoreductases"/>
</dbReference>
<keyword evidence="4" id="KW-0560">Oxidoreductase</keyword>
<dbReference type="GO" id="GO:0009805">
    <property type="term" value="P:coumarin biosynthetic process"/>
    <property type="evidence" value="ECO:0007669"/>
    <property type="project" value="UniProtKB-ARBA"/>
</dbReference>
<evidence type="ECO:0000256" key="3">
    <source>
        <dbReference type="ARBA" id="ARBA00023004"/>
    </source>
</evidence>
<dbReference type="InterPro" id="IPR026992">
    <property type="entry name" value="DIOX_N"/>
</dbReference>
<dbReference type="FunFam" id="2.60.120.330:FF:000079">
    <property type="entry name" value="Protein SRG1"/>
    <property type="match status" value="1"/>
</dbReference>
<dbReference type="AlphaFoldDB" id="A0AAV1D9J9"/>
<dbReference type="InterPro" id="IPR005123">
    <property type="entry name" value="Oxoglu/Fe-dep_dioxygenase_dom"/>
</dbReference>